<dbReference type="KEGG" id="ccos:Pan44_53090"/>
<feature type="binding site" evidence="5">
    <location>
        <begin position="110"/>
        <end position="113"/>
    </location>
    <ligand>
        <name>(6S)-5,6,7,8-tetrahydrofolate</name>
        <dbReference type="ChEBI" id="CHEBI:57453"/>
    </ligand>
</feature>
<dbReference type="SUPFAM" id="SSF53328">
    <property type="entry name" value="Formyltransferase"/>
    <property type="match status" value="1"/>
</dbReference>
<keyword evidence="4 5" id="KW-0648">Protein biosynthesis</keyword>
<dbReference type="EC" id="2.1.2.9" evidence="2 5"/>
<dbReference type="InterPro" id="IPR005793">
    <property type="entry name" value="Formyl_trans_C"/>
</dbReference>
<sequence>MPLRILFVGTGTFAQPALEALLASSHQVVGLVTQPDRGGTGKHQHPHPLKELALARGLEVFQPANVNTEESLARLKEFAADLFVVAAYGQILKMPFLAIPRLGAINIHASLLPRHRGAAPINFSILAGDAETGVSIFQIEPKLDSGPVWGMISTPIGAKETAGQLEDRLSALGAGLVTQVVDQMDQGTATSQVQDSSFVTLAPKMPKAFGLVDWTKDAAFIERQVRALQPWPTAYSFLHVQGQPPQRIVLIDVDPLDEAASGETHGIVIGHAAAPLVVQTGTGPLAIRKLQPAGKRAMTADDFLRGRPTPPGSSFGPEQA</sequence>
<proteinExistence type="inferred from homology"/>
<feature type="domain" description="Formyl transferase C-terminal" evidence="8">
    <location>
        <begin position="204"/>
        <end position="307"/>
    </location>
</feature>
<dbReference type="GO" id="GO:0004479">
    <property type="term" value="F:methionyl-tRNA formyltransferase activity"/>
    <property type="evidence" value="ECO:0007669"/>
    <property type="project" value="UniProtKB-UniRule"/>
</dbReference>
<dbReference type="Pfam" id="PF00551">
    <property type="entry name" value="Formyl_trans_N"/>
    <property type="match status" value="1"/>
</dbReference>
<dbReference type="HAMAP" id="MF_00182">
    <property type="entry name" value="Formyl_trans"/>
    <property type="match status" value="1"/>
</dbReference>
<feature type="domain" description="Formyl transferase N-terminal" evidence="7">
    <location>
        <begin position="4"/>
        <end position="180"/>
    </location>
</feature>
<evidence type="ECO:0000256" key="1">
    <source>
        <dbReference type="ARBA" id="ARBA00010699"/>
    </source>
</evidence>
<dbReference type="NCBIfam" id="TIGR00460">
    <property type="entry name" value="fmt"/>
    <property type="match status" value="1"/>
</dbReference>
<dbReference type="InParanoid" id="A0A517SM89"/>
<evidence type="ECO:0000259" key="8">
    <source>
        <dbReference type="Pfam" id="PF02911"/>
    </source>
</evidence>
<evidence type="ECO:0000259" key="7">
    <source>
        <dbReference type="Pfam" id="PF00551"/>
    </source>
</evidence>
<evidence type="ECO:0000256" key="2">
    <source>
        <dbReference type="ARBA" id="ARBA00012261"/>
    </source>
</evidence>
<dbReference type="RefSeq" id="WP_145034610.1">
    <property type="nucleotide sequence ID" value="NZ_CP036271.1"/>
</dbReference>
<name>A0A517SM89_9PLAN</name>
<comment type="similarity">
    <text evidence="1 5">Belongs to the Fmt family.</text>
</comment>
<dbReference type="InterPro" id="IPR002376">
    <property type="entry name" value="Formyl_transf_N"/>
</dbReference>
<evidence type="ECO:0000313" key="9">
    <source>
        <dbReference type="EMBL" id="QDT57241.1"/>
    </source>
</evidence>
<dbReference type="GO" id="GO:0005829">
    <property type="term" value="C:cytosol"/>
    <property type="evidence" value="ECO:0007669"/>
    <property type="project" value="TreeGrafter"/>
</dbReference>
<evidence type="ECO:0000256" key="6">
    <source>
        <dbReference type="SAM" id="MobiDB-lite"/>
    </source>
</evidence>
<evidence type="ECO:0000256" key="4">
    <source>
        <dbReference type="ARBA" id="ARBA00022917"/>
    </source>
</evidence>
<dbReference type="OrthoDB" id="9802815at2"/>
<protein>
    <recommendedName>
        <fullName evidence="2 5">Methionyl-tRNA formyltransferase</fullName>
        <ecNumber evidence="2 5">2.1.2.9</ecNumber>
    </recommendedName>
</protein>
<comment type="catalytic activity">
    <reaction evidence="5">
        <text>L-methionyl-tRNA(fMet) + (6R)-10-formyltetrahydrofolate = N-formyl-L-methionyl-tRNA(fMet) + (6S)-5,6,7,8-tetrahydrofolate + H(+)</text>
        <dbReference type="Rhea" id="RHEA:24380"/>
        <dbReference type="Rhea" id="RHEA-COMP:9952"/>
        <dbReference type="Rhea" id="RHEA-COMP:9953"/>
        <dbReference type="ChEBI" id="CHEBI:15378"/>
        <dbReference type="ChEBI" id="CHEBI:57453"/>
        <dbReference type="ChEBI" id="CHEBI:78530"/>
        <dbReference type="ChEBI" id="CHEBI:78844"/>
        <dbReference type="ChEBI" id="CHEBI:195366"/>
        <dbReference type="EC" id="2.1.2.9"/>
    </reaction>
</comment>
<dbReference type="InterPro" id="IPR005794">
    <property type="entry name" value="Fmt"/>
</dbReference>
<evidence type="ECO:0000256" key="5">
    <source>
        <dbReference type="HAMAP-Rule" id="MF_00182"/>
    </source>
</evidence>
<dbReference type="InterPro" id="IPR044135">
    <property type="entry name" value="Met-tRNA-FMT_C"/>
</dbReference>
<evidence type="ECO:0000313" key="10">
    <source>
        <dbReference type="Proteomes" id="UP000315700"/>
    </source>
</evidence>
<dbReference type="InterPro" id="IPR041711">
    <property type="entry name" value="Met-tRNA-FMT_N"/>
</dbReference>
<dbReference type="Pfam" id="PF02911">
    <property type="entry name" value="Formyl_trans_C"/>
    <property type="match status" value="1"/>
</dbReference>
<dbReference type="CDD" id="cd08704">
    <property type="entry name" value="Met_tRNA_FMT_C"/>
    <property type="match status" value="1"/>
</dbReference>
<reference evidence="9 10" key="1">
    <citation type="submission" date="2019-02" db="EMBL/GenBank/DDBJ databases">
        <title>Deep-cultivation of Planctomycetes and their phenomic and genomic characterization uncovers novel biology.</title>
        <authorList>
            <person name="Wiegand S."/>
            <person name="Jogler M."/>
            <person name="Boedeker C."/>
            <person name="Pinto D."/>
            <person name="Vollmers J."/>
            <person name="Rivas-Marin E."/>
            <person name="Kohn T."/>
            <person name="Peeters S.H."/>
            <person name="Heuer A."/>
            <person name="Rast P."/>
            <person name="Oberbeckmann S."/>
            <person name="Bunk B."/>
            <person name="Jeske O."/>
            <person name="Meyerdierks A."/>
            <person name="Storesund J.E."/>
            <person name="Kallscheuer N."/>
            <person name="Luecker S."/>
            <person name="Lage O.M."/>
            <person name="Pohl T."/>
            <person name="Merkel B.J."/>
            <person name="Hornburger P."/>
            <person name="Mueller R.-W."/>
            <person name="Bruemmer F."/>
            <person name="Labrenz M."/>
            <person name="Spormann A.M."/>
            <person name="Op den Camp H."/>
            <person name="Overmann J."/>
            <person name="Amann R."/>
            <person name="Jetten M.S.M."/>
            <person name="Mascher T."/>
            <person name="Medema M.H."/>
            <person name="Devos D.P."/>
            <person name="Kaster A.-K."/>
            <person name="Ovreas L."/>
            <person name="Rohde M."/>
            <person name="Galperin M.Y."/>
            <person name="Jogler C."/>
        </authorList>
    </citation>
    <scope>NUCLEOTIDE SEQUENCE [LARGE SCALE GENOMIC DNA]</scope>
    <source>
        <strain evidence="9 10">Pan44</strain>
    </source>
</reference>
<keyword evidence="3 5" id="KW-0808">Transferase</keyword>
<dbReference type="InterPro" id="IPR036477">
    <property type="entry name" value="Formyl_transf_N_sf"/>
</dbReference>
<dbReference type="CDD" id="cd08646">
    <property type="entry name" value="FMT_core_Met-tRNA-FMT_N"/>
    <property type="match status" value="1"/>
</dbReference>
<gene>
    <name evidence="5 9" type="primary">fmt</name>
    <name evidence="9" type="ORF">Pan44_53090</name>
</gene>
<organism evidence="9 10">
    <name type="scientific">Caulifigura coniformis</name>
    <dbReference type="NCBI Taxonomy" id="2527983"/>
    <lineage>
        <taxon>Bacteria</taxon>
        <taxon>Pseudomonadati</taxon>
        <taxon>Planctomycetota</taxon>
        <taxon>Planctomycetia</taxon>
        <taxon>Planctomycetales</taxon>
        <taxon>Planctomycetaceae</taxon>
        <taxon>Caulifigura</taxon>
    </lineage>
</organism>
<comment type="function">
    <text evidence="5">Attaches a formyl group to the free amino group of methionyl-tRNA(fMet). The formyl group appears to play a dual role in the initiator identity of N-formylmethionyl-tRNA by promoting its recognition by IF2 and preventing the misappropriation of this tRNA by the elongation apparatus.</text>
</comment>
<accession>A0A517SM89</accession>
<dbReference type="Gene3D" id="3.40.50.12230">
    <property type="match status" value="1"/>
</dbReference>
<dbReference type="Proteomes" id="UP000315700">
    <property type="component" value="Chromosome"/>
</dbReference>
<keyword evidence="10" id="KW-1185">Reference proteome</keyword>
<dbReference type="InterPro" id="IPR011034">
    <property type="entry name" value="Formyl_transferase-like_C_sf"/>
</dbReference>
<dbReference type="PANTHER" id="PTHR11138:SF5">
    <property type="entry name" value="METHIONYL-TRNA FORMYLTRANSFERASE, MITOCHONDRIAL"/>
    <property type="match status" value="1"/>
</dbReference>
<dbReference type="FunCoup" id="A0A517SM89">
    <property type="interactions" value="520"/>
</dbReference>
<dbReference type="AlphaFoldDB" id="A0A517SM89"/>
<dbReference type="EMBL" id="CP036271">
    <property type="protein sequence ID" value="QDT57241.1"/>
    <property type="molecule type" value="Genomic_DNA"/>
</dbReference>
<dbReference type="PANTHER" id="PTHR11138">
    <property type="entry name" value="METHIONYL-TRNA FORMYLTRANSFERASE"/>
    <property type="match status" value="1"/>
</dbReference>
<dbReference type="SUPFAM" id="SSF50486">
    <property type="entry name" value="FMT C-terminal domain-like"/>
    <property type="match status" value="1"/>
</dbReference>
<evidence type="ECO:0000256" key="3">
    <source>
        <dbReference type="ARBA" id="ARBA00022679"/>
    </source>
</evidence>
<feature type="region of interest" description="Disordered" evidence="6">
    <location>
        <begin position="298"/>
        <end position="320"/>
    </location>
</feature>